<organism evidence="3">
    <name type="scientific">Candidatus Heimdallarchaeum aukensis</name>
    <dbReference type="NCBI Taxonomy" id="2876573"/>
    <lineage>
        <taxon>Archaea</taxon>
        <taxon>Promethearchaeati</taxon>
        <taxon>Candidatus Heimdallarchaeota</taxon>
        <taxon>Candidatus Heimdallarchaeia (ex Rinke et al. 2021) (nom. nud.)</taxon>
        <taxon>Candidatus Heimdallarchaeales</taxon>
        <taxon>Candidatus Heimdallarchaeaceae</taxon>
        <taxon>Candidatus Heimdallarchaeum</taxon>
    </lineage>
</organism>
<name>A0A9Y1BLF8_9ARCH</name>
<dbReference type="Gene3D" id="2.40.50.100">
    <property type="match status" value="1"/>
</dbReference>
<accession>A0A9Y1BLF8</accession>
<dbReference type="PANTHER" id="PTHR45266">
    <property type="entry name" value="OXALOACETATE DECARBOXYLASE ALPHA CHAIN"/>
    <property type="match status" value="1"/>
</dbReference>
<dbReference type="InterPro" id="IPR011053">
    <property type="entry name" value="Single_hybrid_motif"/>
</dbReference>
<evidence type="ECO:0000256" key="1">
    <source>
        <dbReference type="ARBA" id="ARBA00023267"/>
    </source>
</evidence>
<dbReference type="FunFam" id="2.40.50.100:FF:000003">
    <property type="entry name" value="Acetyl-CoA carboxylase biotin carboxyl carrier protein"/>
    <property type="match status" value="1"/>
</dbReference>
<evidence type="ECO:0000259" key="2">
    <source>
        <dbReference type="PROSITE" id="PS50968"/>
    </source>
</evidence>
<protein>
    <submittedName>
        <fullName evidence="3">Biotin/lipoyl-binding protein</fullName>
    </submittedName>
</protein>
<dbReference type="CDD" id="cd06850">
    <property type="entry name" value="biotinyl_domain"/>
    <property type="match status" value="1"/>
</dbReference>
<dbReference type="Pfam" id="PF00364">
    <property type="entry name" value="Biotin_lipoyl"/>
    <property type="match status" value="1"/>
</dbReference>
<dbReference type="PANTHER" id="PTHR45266:SF3">
    <property type="entry name" value="OXALOACETATE DECARBOXYLASE ALPHA CHAIN"/>
    <property type="match status" value="1"/>
</dbReference>
<feature type="domain" description="Lipoyl-binding" evidence="2">
    <location>
        <begin position="89"/>
        <end position="159"/>
    </location>
</feature>
<reference evidence="3" key="1">
    <citation type="journal article" date="2022" name="Nat. Microbiol.">
        <title>Unique mobile elements and scalable gene flow at the prokaryote-eukaryote boundary revealed by circularized Asgard archaea genomes.</title>
        <authorList>
            <person name="Wu F."/>
            <person name="Speth D.R."/>
            <person name="Philosof A."/>
            <person name="Cremiere A."/>
            <person name="Narayanan A."/>
            <person name="Barco R.A."/>
            <person name="Connon S.A."/>
            <person name="Amend J.P."/>
            <person name="Antoshechkin I.A."/>
            <person name="Orphan V.J."/>
        </authorList>
    </citation>
    <scope>NUCLEOTIDE SEQUENCE</scope>
    <source>
        <strain evidence="3">PM71</strain>
    </source>
</reference>
<keyword evidence="1" id="KW-0092">Biotin</keyword>
<proteinExistence type="predicted"/>
<dbReference type="InterPro" id="IPR050709">
    <property type="entry name" value="Biotin_Carboxyl_Carrier/Decarb"/>
</dbReference>
<dbReference type="EMBL" id="CP084166">
    <property type="protein sequence ID" value="UJG41228.1"/>
    <property type="molecule type" value="Genomic_DNA"/>
</dbReference>
<dbReference type="AlphaFoldDB" id="A0A9Y1BLF8"/>
<sequence>MKKKIIYNNEEYIIEAKGEDEIVVNNKTFKVNLKEKNKNFFNIEIQGKKFIIEVREGEFYLDGEKIEKLSISPYFPQLKKQKQMINSQKEVVKAPIPGTITQILVKEGDTVKKDQELFILEAMKMRNRILTTIDKGVVKKIYVSENETVSQDQKLAIIEN</sequence>
<dbReference type="InterPro" id="IPR000089">
    <property type="entry name" value="Biotin_lipoyl"/>
</dbReference>
<gene>
    <name evidence="3" type="ORF">K9W45_01895</name>
</gene>
<dbReference type="Proteomes" id="UP001201020">
    <property type="component" value="Chromosome"/>
</dbReference>
<dbReference type="SUPFAM" id="SSF51230">
    <property type="entry name" value="Single hybrid motif"/>
    <property type="match status" value="1"/>
</dbReference>
<evidence type="ECO:0000313" key="3">
    <source>
        <dbReference type="EMBL" id="UJG41228.1"/>
    </source>
</evidence>
<dbReference type="PROSITE" id="PS50968">
    <property type="entry name" value="BIOTINYL_LIPOYL"/>
    <property type="match status" value="1"/>
</dbReference>